<dbReference type="Gene3D" id="3.40.50.2000">
    <property type="entry name" value="Glycogen Phosphorylase B"/>
    <property type="match status" value="2"/>
</dbReference>
<proteinExistence type="predicted"/>
<gene>
    <name evidence="5" type="ORF">HLY00_4078</name>
</gene>
<dbReference type="GO" id="GO:1901137">
    <property type="term" value="P:carbohydrate derivative biosynthetic process"/>
    <property type="evidence" value="ECO:0007669"/>
    <property type="project" value="UniProtKB-ARBA"/>
</dbReference>
<evidence type="ECO:0000313" key="6">
    <source>
        <dbReference type="Proteomes" id="UP000570517"/>
    </source>
</evidence>
<dbReference type="AlphaFoldDB" id="A0A850PXJ1"/>
<organism evidence="5 6">
    <name type="scientific">Mycolicibacterium hippocampi</name>
    <dbReference type="NCBI Taxonomy" id="659824"/>
    <lineage>
        <taxon>Bacteria</taxon>
        <taxon>Bacillati</taxon>
        <taxon>Actinomycetota</taxon>
        <taxon>Actinomycetes</taxon>
        <taxon>Mycobacteriales</taxon>
        <taxon>Mycobacteriaceae</taxon>
        <taxon>Mycolicibacterium</taxon>
    </lineage>
</organism>
<evidence type="ECO:0008006" key="7">
    <source>
        <dbReference type="Google" id="ProtNLM"/>
    </source>
</evidence>
<sequence length="382" mass="41149">MRKAALRVGVVVPRFAPFRGGMETYVGSAAAALAAEGVEVSVITQAPRSAALPRQEMRDGYAIERHRLPVTDIYDVPSLSAARAASKRGRFDVVWLHSYHTPLAWLAAEQVKGPMVLTPHYHGVGHTPVRHALHRAYRPAGRRLMAMSRRIVVDTDSEASLVLRHFAGQVQREQIAIIPPVVTDPTRGQQRSNDQSNIVLTVARQEPYKRTDLLVRAVALLNQRRISARLVVVGDGSALAAYRGLAARLGVEHLVTFTGSVDDETLGRWWASASVYASASLQEAYGIGLAGALSAGLPVVASAIPAHCEVISRAGPDAATRLCGGDVSDAEAASRYANAIVELLSLHDSREKRAIRCSLPSSAEVVEQLLETLTAASERARM</sequence>
<name>A0A850PXJ1_9MYCO</name>
<dbReference type="InterPro" id="IPR001296">
    <property type="entry name" value="Glyco_trans_1"/>
</dbReference>
<dbReference type="PANTHER" id="PTHR45947:SF3">
    <property type="entry name" value="SULFOQUINOVOSYL TRANSFERASE SQD2"/>
    <property type="match status" value="1"/>
</dbReference>
<keyword evidence="6" id="KW-1185">Reference proteome</keyword>
<dbReference type="Pfam" id="PF13579">
    <property type="entry name" value="Glyco_trans_4_4"/>
    <property type="match status" value="1"/>
</dbReference>
<feature type="domain" description="Glycosyltransferase subfamily 4-like N-terminal" evidence="4">
    <location>
        <begin position="20"/>
        <end position="180"/>
    </location>
</feature>
<dbReference type="Pfam" id="PF00534">
    <property type="entry name" value="Glycos_transf_1"/>
    <property type="match status" value="1"/>
</dbReference>
<evidence type="ECO:0000259" key="3">
    <source>
        <dbReference type="Pfam" id="PF00534"/>
    </source>
</evidence>
<comment type="caution">
    <text evidence="5">The sequence shown here is derived from an EMBL/GenBank/DDBJ whole genome shotgun (WGS) entry which is preliminary data.</text>
</comment>
<reference evidence="5 6" key="1">
    <citation type="submission" date="2020-05" db="EMBL/GenBank/DDBJ databases">
        <title>Draft genome sequence of Mycobacterium hippocampi DL, isolated from European seabass, Dicentrarchus labrax, reared in fish farms.</title>
        <authorList>
            <person name="Stathopoulou P."/>
            <person name="Asimakis E."/>
            <person name="Tzokas K."/>
            <person name="Batargias C."/>
            <person name="Tsiamis G."/>
        </authorList>
    </citation>
    <scope>NUCLEOTIDE SEQUENCE [LARGE SCALE GENOMIC DNA]</scope>
    <source>
        <strain evidence="5 6">DL</strain>
    </source>
</reference>
<dbReference type="PANTHER" id="PTHR45947">
    <property type="entry name" value="SULFOQUINOVOSYL TRANSFERASE SQD2"/>
    <property type="match status" value="1"/>
</dbReference>
<keyword evidence="2" id="KW-0808">Transferase</keyword>
<protein>
    <recommendedName>
        <fullName evidence="7">Glycosyl transferase family 1</fullName>
    </recommendedName>
</protein>
<dbReference type="GO" id="GO:0016757">
    <property type="term" value="F:glycosyltransferase activity"/>
    <property type="evidence" value="ECO:0007669"/>
    <property type="project" value="UniProtKB-KW"/>
</dbReference>
<dbReference type="InterPro" id="IPR028098">
    <property type="entry name" value="Glyco_trans_4-like_N"/>
</dbReference>
<evidence type="ECO:0000256" key="1">
    <source>
        <dbReference type="ARBA" id="ARBA00022676"/>
    </source>
</evidence>
<dbReference type="Proteomes" id="UP000570517">
    <property type="component" value="Unassembled WGS sequence"/>
</dbReference>
<dbReference type="CDD" id="cd03801">
    <property type="entry name" value="GT4_PimA-like"/>
    <property type="match status" value="1"/>
</dbReference>
<feature type="domain" description="Glycosyl transferase family 1" evidence="3">
    <location>
        <begin position="186"/>
        <end position="351"/>
    </location>
</feature>
<evidence type="ECO:0000259" key="4">
    <source>
        <dbReference type="Pfam" id="PF13579"/>
    </source>
</evidence>
<dbReference type="EMBL" id="JABFYL010000049">
    <property type="protein sequence ID" value="NVN53727.1"/>
    <property type="molecule type" value="Genomic_DNA"/>
</dbReference>
<evidence type="ECO:0000313" key="5">
    <source>
        <dbReference type="EMBL" id="NVN53727.1"/>
    </source>
</evidence>
<dbReference type="SUPFAM" id="SSF53756">
    <property type="entry name" value="UDP-Glycosyltransferase/glycogen phosphorylase"/>
    <property type="match status" value="1"/>
</dbReference>
<dbReference type="InterPro" id="IPR050194">
    <property type="entry name" value="Glycosyltransferase_grp1"/>
</dbReference>
<evidence type="ECO:0000256" key="2">
    <source>
        <dbReference type="ARBA" id="ARBA00022679"/>
    </source>
</evidence>
<dbReference type="GO" id="GO:1903509">
    <property type="term" value="P:liposaccharide metabolic process"/>
    <property type="evidence" value="ECO:0007669"/>
    <property type="project" value="UniProtKB-ARBA"/>
</dbReference>
<accession>A0A850PXJ1</accession>
<dbReference type="GO" id="GO:0008610">
    <property type="term" value="P:lipid biosynthetic process"/>
    <property type="evidence" value="ECO:0007669"/>
    <property type="project" value="UniProtKB-ARBA"/>
</dbReference>
<keyword evidence="1" id="KW-0328">Glycosyltransferase</keyword>